<name>A0A9P4PFY8_9PLEO</name>
<organism evidence="1 2">
    <name type="scientific">Karstenula rhodostoma CBS 690.94</name>
    <dbReference type="NCBI Taxonomy" id="1392251"/>
    <lineage>
        <taxon>Eukaryota</taxon>
        <taxon>Fungi</taxon>
        <taxon>Dikarya</taxon>
        <taxon>Ascomycota</taxon>
        <taxon>Pezizomycotina</taxon>
        <taxon>Dothideomycetes</taxon>
        <taxon>Pleosporomycetidae</taxon>
        <taxon>Pleosporales</taxon>
        <taxon>Massarineae</taxon>
        <taxon>Didymosphaeriaceae</taxon>
        <taxon>Karstenula</taxon>
    </lineage>
</organism>
<dbReference type="AlphaFoldDB" id="A0A9P4PFY8"/>
<dbReference type="EMBL" id="MU001501">
    <property type="protein sequence ID" value="KAF2444354.1"/>
    <property type="molecule type" value="Genomic_DNA"/>
</dbReference>
<dbReference type="Proteomes" id="UP000799764">
    <property type="component" value="Unassembled WGS sequence"/>
</dbReference>
<evidence type="ECO:0000313" key="1">
    <source>
        <dbReference type="EMBL" id="KAF2444354.1"/>
    </source>
</evidence>
<comment type="caution">
    <text evidence="1">The sequence shown here is derived from an EMBL/GenBank/DDBJ whole genome shotgun (WGS) entry which is preliminary data.</text>
</comment>
<gene>
    <name evidence="1" type="ORF">P171DRAFT_31458</name>
</gene>
<sequence length="72" mass="7612">MYLPTTVALPSSSVEAMRECGRCTSSYTRRGRLLTRSPLPHSPCPVMAVSYAQTQVGVSNTLAPTARAAAQG</sequence>
<reference evidence="1" key="1">
    <citation type="journal article" date="2020" name="Stud. Mycol.">
        <title>101 Dothideomycetes genomes: a test case for predicting lifestyles and emergence of pathogens.</title>
        <authorList>
            <person name="Haridas S."/>
            <person name="Albert R."/>
            <person name="Binder M."/>
            <person name="Bloem J."/>
            <person name="Labutti K."/>
            <person name="Salamov A."/>
            <person name="Andreopoulos B."/>
            <person name="Baker S."/>
            <person name="Barry K."/>
            <person name="Bills G."/>
            <person name="Bluhm B."/>
            <person name="Cannon C."/>
            <person name="Castanera R."/>
            <person name="Culley D."/>
            <person name="Daum C."/>
            <person name="Ezra D."/>
            <person name="Gonzalez J."/>
            <person name="Henrissat B."/>
            <person name="Kuo A."/>
            <person name="Liang C."/>
            <person name="Lipzen A."/>
            <person name="Lutzoni F."/>
            <person name="Magnuson J."/>
            <person name="Mondo S."/>
            <person name="Nolan M."/>
            <person name="Ohm R."/>
            <person name="Pangilinan J."/>
            <person name="Park H.-J."/>
            <person name="Ramirez L."/>
            <person name="Alfaro M."/>
            <person name="Sun H."/>
            <person name="Tritt A."/>
            <person name="Yoshinaga Y."/>
            <person name="Zwiers L.-H."/>
            <person name="Turgeon B."/>
            <person name="Goodwin S."/>
            <person name="Spatafora J."/>
            <person name="Crous P."/>
            <person name="Grigoriev I."/>
        </authorList>
    </citation>
    <scope>NUCLEOTIDE SEQUENCE</scope>
    <source>
        <strain evidence="1">CBS 690.94</strain>
    </source>
</reference>
<evidence type="ECO:0000313" key="2">
    <source>
        <dbReference type="Proteomes" id="UP000799764"/>
    </source>
</evidence>
<proteinExistence type="predicted"/>
<protein>
    <submittedName>
        <fullName evidence="1">Uncharacterized protein</fullName>
    </submittedName>
</protein>
<keyword evidence="2" id="KW-1185">Reference proteome</keyword>
<accession>A0A9P4PFY8</accession>